<dbReference type="EMBL" id="VUJU01000696">
    <property type="protein sequence ID" value="KAF0768824.1"/>
    <property type="molecule type" value="Genomic_DNA"/>
</dbReference>
<evidence type="ECO:0000256" key="1">
    <source>
        <dbReference type="SAM" id="SignalP"/>
    </source>
</evidence>
<accession>A0A6G0ZEE7</accession>
<protein>
    <submittedName>
        <fullName evidence="2">Uncharacterized protein</fullName>
    </submittedName>
</protein>
<dbReference type="Proteomes" id="UP000478052">
    <property type="component" value="Unassembled WGS sequence"/>
</dbReference>
<evidence type="ECO:0000313" key="3">
    <source>
        <dbReference type="Proteomes" id="UP000478052"/>
    </source>
</evidence>
<keyword evidence="3" id="KW-1185">Reference proteome</keyword>
<name>A0A6G0ZEE7_APHCR</name>
<feature type="signal peptide" evidence="1">
    <location>
        <begin position="1"/>
        <end position="20"/>
    </location>
</feature>
<reference evidence="2 3" key="1">
    <citation type="submission" date="2019-08" db="EMBL/GenBank/DDBJ databases">
        <title>Whole genome of Aphis craccivora.</title>
        <authorList>
            <person name="Voronova N.V."/>
            <person name="Shulinski R.S."/>
            <person name="Bandarenka Y.V."/>
            <person name="Zhorov D.G."/>
            <person name="Warner D."/>
        </authorList>
    </citation>
    <scope>NUCLEOTIDE SEQUENCE [LARGE SCALE GENOMIC DNA]</scope>
    <source>
        <strain evidence="2">180601</strain>
        <tissue evidence="2">Whole Body</tissue>
    </source>
</reference>
<organism evidence="2 3">
    <name type="scientific">Aphis craccivora</name>
    <name type="common">Cowpea aphid</name>
    <dbReference type="NCBI Taxonomy" id="307492"/>
    <lineage>
        <taxon>Eukaryota</taxon>
        <taxon>Metazoa</taxon>
        <taxon>Ecdysozoa</taxon>
        <taxon>Arthropoda</taxon>
        <taxon>Hexapoda</taxon>
        <taxon>Insecta</taxon>
        <taxon>Pterygota</taxon>
        <taxon>Neoptera</taxon>
        <taxon>Paraneoptera</taxon>
        <taxon>Hemiptera</taxon>
        <taxon>Sternorrhyncha</taxon>
        <taxon>Aphidomorpha</taxon>
        <taxon>Aphidoidea</taxon>
        <taxon>Aphididae</taxon>
        <taxon>Aphidini</taxon>
        <taxon>Aphis</taxon>
        <taxon>Aphis</taxon>
    </lineage>
</organism>
<feature type="chain" id="PRO_5026138243" evidence="1">
    <location>
        <begin position="21"/>
        <end position="100"/>
    </location>
</feature>
<comment type="caution">
    <text evidence="2">The sequence shown here is derived from an EMBL/GenBank/DDBJ whole genome shotgun (WGS) entry which is preliminary data.</text>
</comment>
<sequence>MKNLAFRIQTLQFSVGLTFAMTVNKAQEQLLQVYRLNLKNPCFSHWQLYVACSQVNLQIYLCTYHKGEQKILSIQMKFNKYNLIEYLNCQIFLDKTNKIA</sequence>
<dbReference type="AlphaFoldDB" id="A0A6G0ZEE7"/>
<proteinExistence type="predicted"/>
<keyword evidence="1" id="KW-0732">Signal</keyword>
<gene>
    <name evidence="2" type="ORF">FWK35_00009269</name>
</gene>
<evidence type="ECO:0000313" key="2">
    <source>
        <dbReference type="EMBL" id="KAF0768824.1"/>
    </source>
</evidence>